<accession>A0AAD7E9V2</accession>
<dbReference type="Proteomes" id="UP001218218">
    <property type="component" value="Unassembled WGS sequence"/>
</dbReference>
<proteinExistence type="predicted"/>
<dbReference type="EMBL" id="JARIHO010000104">
    <property type="protein sequence ID" value="KAJ7303597.1"/>
    <property type="molecule type" value="Genomic_DNA"/>
</dbReference>
<organism evidence="1 2">
    <name type="scientific">Mycena albidolilacea</name>
    <dbReference type="NCBI Taxonomy" id="1033008"/>
    <lineage>
        <taxon>Eukaryota</taxon>
        <taxon>Fungi</taxon>
        <taxon>Dikarya</taxon>
        <taxon>Basidiomycota</taxon>
        <taxon>Agaricomycotina</taxon>
        <taxon>Agaricomycetes</taxon>
        <taxon>Agaricomycetidae</taxon>
        <taxon>Agaricales</taxon>
        <taxon>Marasmiineae</taxon>
        <taxon>Mycenaceae</taxon>
        <taxon>Mycena</taxon>
    </lineage>
</organism>
<gene>
    <name evidence="1" type="ORF">DFH08DRAFT_825697</name>
</gene>
<reference evidence="1" key="1">
    <citation type="submission" date="2023-03" db="EMBL/GenBank/DDBJ databases">
        <title>Massive genome expansion in bonnet fungi (Mycena s.s.) driven by repeated elements and novel gene families across ecological guilds.</title>
        <authorList>
            <consortium name="Lawrence Berkeley National Laboratory"/>
            <person name="Harder C.B."/>
            <person name="Miyauchi S."/>
            <person name="Viragh M."/>
            <person name="Kuo A."/>
            <person name="Thoen E."/>
            <person name="Andreopoulos B."/>
            <person name="Lu D."/>
            <person name="Skrede I."/>
            <person name="Drula E."/>
            <person name="Henrissat B."/>
            <person name="Morin E."/>
            <person name="Kohler A."/>
            <person name="Barry K."/>
            <person name="LaButti K."/>
            <person name="Morin E."/>
            <person name="Salamov A."/>
            <person name="Lipzen A."/>
            <person name="Mereny Z."/>
            <person name="Hegedus B."/>
            <person name="Baldrian P."/>
            <person name="Stursova M."/>
            <person name="Weitz H."/>
            <person name="Taylor A."/>
            <person name="Grigoriev I.V."/>
            <person name="Nagy L.G."/>
            <person name="Martin F."/>
            <person name="Kauserud H."/>
        </authorList>
    </citation>
    <scope>NUCLEOTIDE SEQUENCE</scope>
    <source>
        <strain evidence="1">CBHHK002</strain>
    </source>
</reference>
<sequence>MSNAKFGERCISVPAIHLMSIAMLTAPILPGSAARCKLMQEAKSNLQALGFSLPAHAADDEDFELTQMMVFFADINLSFDALEHLFSQLPDSRKHEVAARRTTRVNRRVIRMDCDMLYRTLSRSAVHAPQLSIWIQVLGVLEELS</sequence>
<comment type="caution">
    <text evidence="1">The sequence shown here is derived from an EMBL/GenBank/DDBJ whole genome shotgun (WGS) entry which is preliminary data.</text>
</comment>
<name>A0AAD7E9V2_9AGAR</name>
<keyword evidence="2" id="KW-1185">Reference proteome</keyword>
<protein>
    <submittedName>
        <fullName evidence="1">Uncharacterized protein</fullName>
    </submittedName>
</protein>
<evidence type="ECO:0000313" key="2">
    <source>
        <dbReference type="Proteomes" id="UP001218218"/>
    </source>
</evidence>
<evidence type="ECO:0000313" key="1">
    <source>
        <dbReference type="EMBL" id="KAJ7303597.1"/>
    </source>
</evidence>
<dbReference type="AlphaFoldDB" id="A0AAD7E9V2"/>